<protein>
    <submittedName>
        <fullName evidence="2">Type IV pilus assembly protein PilM</fullName>
    </submittedName>
</protein>
<reference evidence="2 3" key="1">
    <citation type="submission" date="2013-03" db="EMBL/GenBank/DDBJ databases">
        <title>Salinisphaera hydrothermalis C41B8 Genome Sequencing.</title>
        <authorList>
            <person name="Li C."/>
            <person name="Lai Q."/>
            <person name="Shao Z."/>
        </authorList>
    </citation>
    <scope>NUCLEOTIDE SEQUENCE [LARGE SCALE GENOMIC DNA]</scope>
    <source>
        <strain evidence="2 3">C41B8</strain>
    </source>
</reference>
<dbReference type="NCBIfam" id="TIGR01175">
    <property type="entry name" value="pilM"/>
    <property type="match status" value="1"/>
</dbReference>
<dbReference type="eggNOG" id="COG4972">
    <property type="taxonomic scope" value="Bacteria"/>
</dbReference>
<dbReference type="SUPFAM" id="SSF53067">
    <property type="entry name" value="Actin-like ATPase domain"/>
    <property type="match status" value="2"/>
</dbReference>
<dbReference type="RefSeq" id="WP_051882619.1">
    <property type="nucleotide sequence ID" value="NZ_APNK01000001.1"/>
</dbReference>
<dbReference type="Proteomes" id="UP000028302">
    <property type="component" value="Unassembled WGS sequence"/>
</dbReference>
<dbReference type="InterPro" id="IPR050696">
    <property type="entry name" value="FtsA/MreB"/>
</dbReference>
<comment type="caution">
    <text evidence="2">The sequence shown here is derived from an EMBL/GenBank/DDBJ whole genome shotgun (WGS) entry which is preliminary data.</text>
</comment>
<dbReference type="AlphaFoldDB" id="A0A084IRC2"/>
<dbReference type="Pfam" id="PF11104">
    <property type="entry name" value="PilM_2"/>
    <property type="match status" value="1"/>
</dbReference>
<proteinExistence type="predicted"/>
<name>A0A084IRC2_SALHC</name>
<dbReference type="CDD" id="cd24049">
    <property type="entry name" value="ASKHA_NBD_PilM"/>
    <property type="match status" value="1"/>
</dbReference>
<feature type="domain" description="SHS2" evidence="1">
    <location>
        <begin position="7"/>
        <end position="174"/>
    </location>
</feature>
<dbReference type="PIRSF" id="PIRSF019169">
    <property type="entry name" value="PilM"/>
    <property type="match status" value="1"/>
</dbReference>
<evidence type="ECO:0000259" key="1">
    <source>
        <dbReference type="SMART" id="SM00842"/>
    </source>
</evidence>
<dbReference type="PANTHER" id="PTHR32432:SF3">
    <property type="entry name" value="ETHANOLAMINE UTILIZATION PROTEIN EUTJ"/>
    <property type="match status" value="1"/>
</dbReference>
<dbReference type="EMBL" id="APNK01000001">
    <property type="protein sequence ID" value="KEZ79256.1"/>
    <property type="molecule type" value="Genomic_DNA"/>
</dbReference>
<evidence type="ECO:0000313" key="3">
    <source>
        <dbReference type="Proteomes" id="UP000028302"/>
    </source>
</evidence>
<dbReference type="GO" id="GO:0051301">
    <property type="term" value="P:cell division"/>
    <property type="evidence" value="ECO:0007669"/>
    <property type="project" value="InterPro"/>
</dbReference>
<dbReference type="PANTHER" id="PTHR32432">
    <property type="entry name" value="CELL DIVISION PROTEIN FTSA-RELATED"/>
    <property type="match status" value="1"/>
</dbReference>
<dbReference type="Gene3D" id="3.30.1490.300">
    <property type="match status" value="1"/>
</dbReference>
<dbReference type="SMART" id="SM00842">
    <property type="entry name" value="FtsA"/>
    <property type="match status" value="1"/>
</dbReference>
<gene>
    <name evidence="2" type="ORF">C41B8_00865</name>
</gene>
<sequence length="352" mass="38671">MRRRRGLIGVDISATRVKLLELDRTGDELRVLAYASEAMPEGAIRNFQILDAEAVARAILRALERSGSRTRDAAIAVSGPSVISKTILMPASLDDAEMEQQIHFDAEHHIPHPIEEVNLDFQVLEPDPDNDQFNRVLLVACRRDNIEMRTAALEMAHMRVQLVDVEEYALQNACALLSDQVEGMSQRHSIAVFDIGADNTRLTIQRDGRSLYTREIRFGGATLDAALLERYDIQDFDTLRARLRAGEIAAPETANDVREFADRLAVHIDRALTFYQSASAGGDEPIDHVVLVGGPTLYPGLGEALRQLLPWPVSLGNPLDGMLASAAARRNHVDTDAPSLMVAAGLALRGVV</sequence>
<dbReference type="InterPro" id="IPR003494">
    <property type="entry name" value="SHS2_FtsA"/>
</dbReference>
<organism evidence="2 3">
    <name type="scientific">Salinisphaera hydrothermalis (strain C41B8)</name>
    <dbReference type="NCBI Taxonomy" id="1304275"/>
    <lineage>
        <taxon>Bacteria</taxon>
        <taxon>Pseudomonadati</taxon>
        <taxon>Pseudomonadota</taxon>
        <taxon>Gammaproteobacteria</taxon>
        <taxon>Salinisphaerales</taxon>
        <taxon>Salinisphaeraceae</taxon>
        <taxon>Salinisphaera</taxon>
    </lineage>
</organism>
<dbReference type="Gene3D" id="3.30.420.40">
    <property type="match status" value="2"/>
</dbReference>
<accession>A0A084IRC2</accession>
<keyword evidence="3" id="KW-1185">Reference proteome</keyword>
<dbReference type="InterPro" id="IPR043129">
    <property type="entry name" value="ATPase_NBD"/>
</dbReference>
<dbReference type="InterPro" id="IPR005883">
    <property type="entry name" value="PilM"/>
</dbReference>
<evidence type="ECO:0000313" key="2">
    <source>
        <dbReference type="EMBL" id="KEZ79256.1"/>
    </source>
</evidence>
<dbReference type="STRING" id="1304275.C41B8_00865"/>